<sequence length="97" mass="11370">MSINTFVYSHPINVYIIKYLGITVDQFCELHGYPQGTVASWITRQRRVQNLPASFIYDLSLASSMNMTDVYEKLLILENEYDQFTSNQQRKVKKQID</sequence>
<organism evidence="1 2">
    <name type="scientific">Enterococcus faecium</name>
    <name type="common">Streptococcus faecium</name>
    <dbReference type="NCBI Taxonomy" id="1352"/>
    <lineage>
        <taxon>Bacteria</taxon>
        <taxon>Bacillati</taxon>
        <taxon>Bacillota</taxon>
        <taxon>Bacilli</taxon>
        <taxon>Lactobacillales</taxon>
        <taxon>Enterococcaceae</taxon>
        <taxon>Enterococcus</taxon>
    </lineage>
</organism>
<accession>A0A132P193</accession>
<evidence type="ECO:0000313" key="2">
    <source>
        <dbReference type="Proteomes" id="UP000070452"/>
    </source>
</evidence>
<reference evidence="1 2" key="1">
    <citation type="submission" date="2016-01" db="EMBL/GenBank/DDBJ databases">
        <title>Molecular Mechanisms for transfer of large genomic segments between Enterococcus faecium strains.</title>
        <authorList>
            <person name="Garcia-Solache M.A."/>
            <person name="Lebreton F."/>
            <person name="Mclaughlin R.E."/>
            <person name="Whiteaker J.D."/>
            <person name="Gilmore M.S."/>
            <person name="Rice L.B."/>
        </authorList>
    </citation>
    <scope>NUCLEOTIDE SEQUENCE [LARGE SCALE GENOMIC DNA]</scope>
    <source>
        <strain evidence="1 2">D344RRF x C68</strain>
    </source>
</reference>
<name>A0A132P193_ENTFC</name>
<dbReference type="RefSeq" id="WP_060776009.1">
    <property type="nucleotide sequence ID" value="NZ_JAWPCF010000026.1"/>
</dbReference>
<dbReference type="AlphaFoldDB" id="A0A132P193"/>
<dbReference type="EMBL" id="LRHK01000010">
    <property type="protein sequence ID" value="KWX16033.1"/>
    <property type="molecule type" value="Genomic_DNA"/>
</dbReference>
<dbReference type="Proteomes" id="UP000070452">
    <property type="component" value="Unassembled WGS sequence"/>
</dbReference>
<protein>
    <submittedName>
        <fullName evidence="1">Type III secretion system protein PrgN</fullName>
    </submittedName>
</protein>
<gene>
    <name evidence="1" type="ORF">AWT83_17585</name>
</gene>
<comment type="caution">
    <text evidence="1">The sequence shown here is derived from an EMBL/GenBank/DDBJ whole genome shotgun (WGS) entry which is preliminary data.</text>
</comment>
<evidence type="ECO:0000313" key="1">
    <source>
        <dbReference type="EMBL" id="KWX16033.1"/>
    </source>
</evidence>
<proteinExistence type="predicted"/>